<comment type="caution">
    <text evidence="1">The sequence shown here is derived from an EMBL/GenBank/DDBJ whole genome shotgun (WGS) entry which is preliminary data.</text>
</comment>
<keyword evidence="2" id="KW-1185">Reference proteome</keyword>
<gene>
    <name evidence="1" type="ORF">GCM10007392_48990</name>
</gene>
<proteinExistence type="predicted"/>
<evidence type="ECO:0000313" key="1">
    <source>
        <dbReference type="EMBL" id="GGX76206.1"/>
    </source>
</evidence>
<evidence type="ECO:0008006" key="3">
    <source>
        <dbReference type="Google" id="ProtNLM"/>
    </source>
</evidence>
<evidence type="ECO:0000313" key="2">
    <source>
        <dbReference type="Proteomes" id="UP000626148"/>
    </source>
</evidence>
<dbReference type="Proteomes" id="UP000626148">
    <property type="component" value="Unassembled WGS sequence"/>
</dbReference>
<dbReference type="RefSeq" id="WP_189613829.1">
    <property type="nucleotide sequence ID" value="NZ_BMXR01000025.1"/>
</dbReference>
<dbReference type="EMBL" id="BMXR01000025">
    <property type="protein sequence ID" value="GGX76206.1"/>
    <property type="molecule type" value="Genomic_DNA"/>
</dbReference>
<dbReference type="AlphaFoldDB" id="A0A918KU95"/>
<organism evidence="1 2">
    <name type="scientific">Saccharospirillum salsuginis</name>
    <dbReference type="NCBI Taxonomy" id="418750"/>
    <lineage>
        <taxon>Bacteria</taxon>
        <taxon>Pseudomonadati</taxon>
        <taxon>Pseudomonadota</taxon>
        <taxon>Gammaproteobacteria</taxon>
        <taxon>Oceanospirillales</taxon>
        <taxon>Saccharospirillaceae</taxon>
        <taxon>Saccharospirillum</taxon>
    </lineage>
</organism>
<reference evidence="1" key="2">
    <citation type="submission" date="2020-09" db="EMBL/GenBank/DDBJ databases">
        <authorList>
            <person name="Sun Q."/>
            <person name="Kim S."/>
        </authorList>
    </citation>
    <scope>NUCLEOTIDE SEQUENCE</scope>
    <source>
        <strain evidence="1">KCTC 22169</strain>
    </source>
</reference>
<dbReference type="InterPro" id="IPR036680">
    <property type="entry name" value="SPOR-like_sf"/>
</dbReference>
<reference evidence="1" key="1">
    <citation type="journal article" date="2014" name="Int. J. Syst. Evol. Microbiol.">
        <title>Complete genome sequence of Corynebacterium casei LMG S-19264T (=DSM 44701T), isolated from a smear-ripened cheese.</title>
        <authorList>
            <consortium name="US DOE Joint Genome Institute (JGI-PGF)"/>
            <person name="Walter F."/>
            <person name="Albersmeier A."/>
            <person name="Kalinowski J."/>
            <person name="Ruckert C."/>
        </authorList>
    </citation>
    <scope>NUCLEOTIDE SEQUENCE</scope>
    <source>
        <strain evidence="1">KCTC 22169</strain>
    </source>
</reference>
<name>A0A918KU95_9GAMM</name>
<dbReference type="SUPFAM" id="SSF110997">
    <property type="entry name" value="Sporulation related repeat"/>
    <property type="match status" value="1"/>
</dbReference>
<dbReference type="GO" id="GO:0042834">
    <property type="term" value="F:peptidoglycan binding"/>
    <property type="evidence" value="ECO:0007669"/>
    <property type="project" value="InterPro"/>
</dbReference>
<sequence>MRWIILTLLLANIALGGYLYWESSQPTDDGPAPNQAELNNLSLGSDTLAELRRLERQAPTQPATEPPVQCVRITGLEGADQADVIESRLRALEVDAERATRQVVVRSDYWVVLGPFDSPSIARERLGELQAADIESFLIGQGPLEGGISLGLFSSLDNAERRKRELTEQDIGARVERVDRTREALELTIGKEDAGLISDGALESLLNEFEGVSYQRFSC</sequence>
<protein>
    <recommendedName>
        <fullName evidence="3">SPOR domain-containing protein</fullName>
    </recommendedName>
</protein>
<accession>A0A918KU95</accession>